<organism evidence="2 3">
    <name type="scientific">Tenuibacillus multivorans</name>
    <dbReference type="NCBI Taxonomy" id="237069"/>
    <lineage>
        <taxon>Bacteria</taxon>
        <taxon>Bacillati</taxon>
        <taxon>Bacillota</taxon>
        <taxon>Bacilli</taxon>
        <taxon>Bacillales</taxon>
        <taxon>Bacillaceae</taxon>
        <taxon>Tenuibacillus</taxon>
    </lineage>
</organism>
<protein>
    <submittedName>
        <fullName evidence="2">Two-component signal transduction system YycFG, regulatory protein YycI</fullName>
    </submittedName>
</protein>
<evidence type="ECO:0000259" key="1">
    <source>
        <dbReference type="Pfam" id="PF09648"/>
    </source>
</evidence>
<dbReference type="GO" id="GO:0016020">
    <property type="term" value="C:membrane"/>
    <property type="evidence" value="ECO:0007669"/>
    <property type="project" value="InterPro"/>
</dbReference>
<sequence>MQWGQIKTIFIISFLILNLFLVQQLMDKIDQTNLETLDTTTLEEQLEAEGIEYTLPESGQKETYVSAERYQLTEDDLTQLEEKLDTQNIAVFNEVIVGEFIEPLEVDIDDEMEQAIATIKENIMYGDRYTFWDYYEEENVLLFFQNQNDRTVYFNESGVLIVVLDEDGHAIQYRQTILEDVVKQSEEQTVIEPINALDVLYSNGNLVSQDEVTSMNIGYHTLVPLEDGVQVLGVQVFVPTWEITINGEETYFVNAMEGQYIPNDEAEFVIKIKEHLKRQIEELNRSETE</sequence>
<dbReference type="STRING" id="237069.SAMN05216498_0645"/>
<keyword evidence="3" id="KW-1185">Reference proteome</keyword>
<evidence type="ECO:0000313" key="3">
    <source>
        <dbReference type="Proteomes" id="UP000199334"/>
    </source>
</evidence>
<dbReference type="AlphaFoldDB" id="A0A1G9W950"/>
<evidence type="ECO:0000313" key="2">
    <source>
        <dbReference type="EMBL" id="SDM80797.1"/>
    </source>
</evidence>
<dbReference type="RefSeq" id="WP_093855164.1">
    <property type="nucleotide sequence ID" value="NZ_BJVZ01000003.1"/>
</dbReference>
<dbReference type="OrthoDB" id="2388036at2"/>
<gene>
    <name evidence="2" type="ORF">SAMN05216498_0645</name>
</gene>
<reference evidence="2 3" key="1">
    <citation type="submission" date="2016-10" db="EMBL/GenBank/DDBJ databases">
        <authorList>
            <person name="de Groot N.N."/>
        </authorList>
    </citation>
    <scope>NUCLEOTIDE SEQUENCE [LARGE SCALE GENOMIC DNA]</scope>
    <source>
        <strain evidence="2 3">CGMCC 1.3442</strain>
    </source>
</reference>
<dbReference type="Proteomes" id="UP000199334">
    <property type="component" value="Unassembled WGS sequence"/>
</dbReference>
<feature type="domain" description="Regulatory protein YycH-like" evidence="1">
    <location>
        <begin position="33"/>
        <end position="256"/>
    </location>
</feature>
<dbReference type="InterPro" id="IPR018604">
    <property type="entry name" value="YycI-like"/>
</dbReference>
<dbReference type="EMBL" id="FNIG01000001">
    <property type="protein sequence ID" value="SDM80797.1"/>
    <property type="molecule type" value="Genomic_DNA"/>
</dbReference>
<dbReference type="Pfam" id="PF09648">
    <property type="entry name" value="YycI"/>
    <property type="match status" value="1"/>
</dbReference>
<proteinExistence type="predicted"/>
<name>A0A1G9W950_9BACI</name>
<dbReference type="Gene3D" id="2.40.128.690">
    <property type="entry name" value="YycH protein, domain 3-like"/>
    <property type="match status" value="1"/>
</dbReference>
<accession>A0A1G9W950</accession>